<keyword evidence="2" id="KW-1185">Reference proteome</keyword>
<evidence type="ECO:0000313" key="1">
    <source>
        <dbReference type="EMBL" id="KAB8287098.1"/>
    </source>
</evidence>
<reference evidence="1 2" key="1">
    <citation type="submission" date="2019-10" db="EMBL/GenBank/DDBJ databases">
        <title>Characterization of the phylogenetic diversity of two novel species belonging to the genus Bifidobacterium: Bifidobacterium cebidarum sp. nov. and Bifidobacterium leontopitheci sp. nov.</title>
        <authorList>
            <person name="Lugli G.A."/>
            <person name="Duranti S."/>
            <person name="Milani C."/>
            <person name="Turroni F."/>
            <person name="Ventura M."/>
        </authorList>
    </citation>
    <scope>NUCLEOTIDE SEQUENCE [LARGE SCALE GENOMIC DNA]</scope>
    <source>
        <strain evidence="1 2">DSM 100688</strain>
    </source>
</reference>
<organism evidence="1 2">
    <name type="scientific">Bifidobacterium ramosum</name>
    <dbReference type="NCBI Taxonomy" id="1798158"/>
    <lineage>
        <taxon>Bacteria</taxon>
        <taxon>Bacillati</taxon>
        <taxon>Actinomycetota</taxon>
        <taxon>Actinomycetes</taxon>
        <taxon>Bifidobacteriales</taxon>
        <taxon>Bifidobacteriaceae</taxon>
        <taxon>Bifidobacterium</taxon>
    </lineage>
</organism>
<accession>A0A6L4X0R2</accession>
<name>A0A6L4X0R2_9BIFI</name>
<dbReference type="EMBL" id="WBSM01000011">
    <property type="protein sequence ID" value="KAB8287098.1"/>
    <property type="molecule type" value="Genomic_DNA"/>
</dbReference>
<gene>
    <name evidence="1" type="ORF">DSM100688_1873</name>
</gene>
<evidence type="ECO:0000313" key="2">
    <source>
        <dbReference type="Proteomes" id="UP000482084"/>
    </source>
</evidence>
<proteinExistence type="predicted"/>
<dbReference type="Proteomes" id="UP000482084">
    <property type="component" value="Unassembled WGS sequence"/>
</dbReference>
<protein>
    <submittedName>
        <fullName evidence="1">Uncharacterized protein</fullName>
    </submittedName>
</protein>
<comment type="caution">
    <text evidence="1">The sequence shown here is derived from an EMBL/GenBank/DDBJ whole genome shotgun (WGS) entry which is preliminary data.</text>
</comment>
<sequence length="117" mass="13087">MFLLLHRNLQLSKALFTCKVSFGVPCTEPLPDNLSSPDTAKTFPNDRSWSLSGNIVALIAFIASHLHDLIVLTNLAKYNALVPPYDFTVITHTDWERHIQAKDFITHDTANSSSYSV</sequence>
<dbReference type="AlphaFoldDB" id="A0A6L4X0R2"/>